<dbReference type="PANTHER" id="PTHR39428:SF1">
    <property type="entry name" value="F420H(2)-DEPENDENT QUINONE REDUCTASE RV1261C"/>
    <property type="match status" value="1"/>
</dbReference>
<dbReference type="AlphaFoldDB" id="U1LLD9"/>
<gene>
    <name evidence="3" type="ORF">L332_01475</name>
</gene>
<dbReference type="NCBIfam" id="TIGR00026">
    <property type="entry name" value="hi_GC_TIGR00026"/>
    <property type="match status" value="1"/>
</dbReference>
<evidence type="ECO:0008006" key="5">
    <source>
        <dbReference type="Google" id="ProtNLM"/>
    </source>
</evidence>
<dbReference type="GO" id="GO:0016491">
    <property type="term" value="F:oxidoreductase activity"/>
    <property type="evidence" value="ECO:0007669"/>
    <property type="project" value="InterPro"/>
</dbReference>
<organism evidence="3 4">
    <name type="scientific">Agrococcus pavilionensis RW1</name>
    <dbReference type="NCBI Taxonomy" id="1330458"/>
    <lineage>
        <taxon>Bacteria</taxon>
        <taxon>Bacillati</taxon>
        <taxon>Actinomycetota</taxon>
        <taxon>Actinomycetes</taxon>
        <taxon>Micrococcales</taxon>
        <taxon>Microbacteriaceae</taxon>
        <taxon>Agrococcus</taxon>
    </lineage>
</organism>
<sequence>MTDTASTAPAPAPKLPPRWFVRSAWVVHRALYRATGGRFGLARPRPGRFGMLRLHTIGRRSGEPRIAIVSYYEEGDRLVTMAMNGWADAHPAWLHNLRAQPDASVDLPDGLRLVRAREATGVERERLLAGFDAFHEGPAMAEYEAARRRATPVIVLEPRDR</sequence>
<dbReference type="Proteomes" id="UP000016462">
    <property type="component" value="Unassembled WGS sequence"/>
</dbReference>
<comment type="caution">
    <text evidence="3">The sequence shown here is derived from an EMBL/GenBank/DDBJ whole genome shotgun (WGS) entry which is preliminary data.</text>
</comment>
<dbReference type="Pfam" id="PF04075">
    <property type="entry name" value="F420H2_quin_red"/>
    <property type="match status" value="1"/>
</dbReference>
<dbReference type="InterPro" id="IPR012349">
    <property type="entry name" value="Split_barrel_FMN-bd"/>
</dbReference>
<dbReference type="PANTHER" id="PTHR39428">
    <property type="entry name" value="F420H(2)-DEPENDENT QUINONE REDUCTASE RV1261C"/>
    <property type="match status" value="1"/>
</dbReference>
<protein>
    <recommendedName>
        <fullName evidence="5">Nitroreductase</fullName>
    </recommendedName>
</protein>
<dbReference type="GO" id="GO:0070967">
    <property type="term" value="F:coenzyme F420 binding"/>
    <property type="evidence" value="ECO:0007669"/>
    <property type="project" value="TreeGrafter"/>
</dbReference>
<comment type="catalytic activity">
    <reaction evidence="2">
        <text>oxidized coenzyme F420-(gamma-L-Glu)(n) + a quinol + H(+) = reduced coenzyme F420-(gamma-L-Glu)(n) + a quinone</text>
        <dbReference type="Rhea" id="RHEA:39663"/>
        <dbReference type="Rhea" id="RHEA-COMP:12939"/>
        <dbReference type="Rhea" id="RHEA-COMP:14378"/>
        <dbReference type="ChEBI" id="CHEBI:15378"/>
        <dbReference type="ChEBI" id="CHEBI:24646"/>
        <dbReference type="ChEBI" id="CHEBI:132124"/>
        <dbReference type="ChEBI" id="CHEBI:133980"/>
        <dbReference type="ChEBI" id="CHEBI:139511"/>
    </reaction>
</comment>
<proteinExistence type="inferred from homology"/>
<dbReference type="RefSeq" id="WP_021011607.1">
    <property type="nucleotide sequence ID" value="NZ_ASHR01000037.1"/>
</dbReference>
<dbReference type="InterPro" id="IPR004378">
    <property type="entry name" value="F420H2_quin_Rdtase"/>
</dbReference>
<accession>U1LLD9</accession>
<evidence type="ECO:0000256" key="1">
    <source>
        <dbReference type="ARBA" id="ARBA00008710"/>
    </source>
</evidence>
<name>U1LLD9_9MICO</name>
<dbReference type="Gene3D" id="2.30.110.10">
    <property type="entry name" value="Electron Transport, Fmn-binding Protein, Chain A"/>
    <property type="match status" value="1"/>
</dbReference>
<reference evidence="3 4" key="1">
    <citation type="journal article" date="2013" name="Genome Announc.">
        <title>First draft genome sequence from a member of the genus agrococcus, isolated from modern microbialites.</title>
        <authorList>
            <person name="White R.A.III."/>
            <person name="Grassa C.J."/>
            <person name="Suttle C.A."/>
        </authorList>
    </citation>
    <scope>NUCLEOTIDE SEQUENCE [LARGE SCALE GENOMIC DNA]</scope>
    <source>
        <strain evidence="3 4">RW1</strain>
    </source>
</reference>
<evidence type="ECO:0000313" key="4">
    <source>
        <dbReference type="Proteomes" id="UP000016462"/>
    </source>
</evidence>
<dbReference type="GO" id="GO:0005886">
    <property type="term" value="C:plasma membrane"/>
    <property type="evidence" value="ECO:0007669"/>
    <property type="project" value="TreeGrafter"/>
</dbReference>
<dbReference type="EMBL" id="ASHR01000037">
    <property type="protein sequence ID" value="ERG63124.1"/>
    <property type="molecule type" value="Genomic_DNA"/>
</dbReference>
<evidence type="ECO:0000313" key="3">
    <source>
        <dbReference type="EMBL" id="ERG63124.1"/>
    </source>
</evidence>
<comment type="similarity">
    <text evidence="1">Belongs to the F420H(2)-dependent quinone reductase family.</text>
</comment>
<keyword evidence="4" id="KW-1185">Reference proteome</keyword>
<evidence type="ECO:0000256" key="2">
    <source>
        <dbReference type="ARBA" id="ARBA00049106"/>
    </source>
</evidence>